<evidence type="ECO:0000313" key="14">
    <source>
        <dbReference type="EMBL" id="AFU99464.1"/>
    </source>
</evidence>
<evidence type="ECO:0000256" key="6">
    <source>
        <dbReference type="ARBA" id="ARBA00022967"/>
    </source>
</evidence>
<keyword evidence="5" id="KW-0521">NADP</keyword>
<dbReference type="FunFam" id="3.40.50.720:FF:000188">
    <property type="entry name" value="NAD(P) transhydrogenase alpha subunit 1"/>
    <property type="match status" value="1"/>
</dbReference>
<protein>
    <recommendedName>
        <fullName evidence="9">NAD(P) transhydrogenase subunit alpha part 1</fullName>
        <ecNumber evidence="3">7.1.1.1</ecNumber>
    </recommendedName>
    <alternativeName>
        <fullName evidence="11">Nicotinamide nucleotide transhydrogenase subunit alpha 1</fullName>
    </alternativeName>
    <alternativeName>
        <fullName evidence="10">Pyridine nucleotide transhydrogenase subunit alpha 1</fullName>
    </alternativeName>
</protein>
<dbReference type="PANTHER" id="PTHR10160">
    <property type="entry name" value="NAD(P) TRANSHYDROGENASE"/>
    <property type="match status" value="1"/>
</dbReference>
<evidence type="ECO:0000256" key="7">
    <source>
        <dbReference type="ARBA" id="ARBA00023027"/>
    </source>
</evidence>
<evidence type="ECO:0000256" key="11">
    <source>
        <dbReference type="ARBA" id="ARBA00084087"/>
    </source>
</evidence>
<dbReference type="EC" id="7.1.1.1" evidence="3"/>
<organism evidence="14 15">
    <name type="scientific">Simiduia agarivorans (strain DSM 21679 / JCM 13881 / BCRC 17597 / SA1)</name>
    <dbReference type="NCBI Taxonomy" id="1117647"/>
    <lineage>
        <taxon>Bacteria</taxon>
        <taxon>Pseudomonadati</taxon>
        <taxon>Pseudomonadota</taxon>
        <taxon>Gammaproteobacteria</taxon>
        <taxon>Cellvibrionales</taxon>
        <taxon>Cellvibrionaceae</taxon>
        <taxon>Simiduia</taxon>
    </lineage>
</organism>
<dbReference type="KEGG" id="saga:M5M_11435"/>
<reference evidence="14 15" key="1">
    <citation type="journal article" date="2013" name="Genome Announc.">
        <title>Complete genome sequence of Simiduia agarivorans SA1(T), a marine bacterium able to degrade a variety of polysaccharides.</title>
        <authorList>
            <person name="Lin S.Y."/>
            <person name="Shieh W.Y."/>
            <person name="Chen J.S."/>
            <person name="Tang S.L."/>
        </authorList>
    </citation>
    <scope>NUCLEOTIDE SEQUENCE [LARGE SCALE GENOMIC DNA]</scope>
    <source>
        <strain evidence="15">DSM 21679 / JCM 13881 / BCRC 17597 / SA1</strain>
    </source>
</reference>
<evidence type="ECO:0000256" key="5">
    <source>
        <dbReference type="ARBA" id="ARBA00022857"/>
    </source>
</evidence>
<dbReference type="STRING" id="1117647.M5M_11435"/>
<proteinExistence type="inferred from homology"/>
<dbReference type="InterPro" id="IPR007886">
    <property type="entry name" value="AlaDH/PNT_N"/>
</dbReference>
<dbReference type="Proteomes" id="UP000000466">
    <property type="component" value="Chromosome"/>
</dbReference>
<feature type="domain" description="Alanine dehydrogenase/pyridine nucleotide transhydrogenase N-terminal" evidence="13">
    <location>
        <begin position="4"/>
        <end position="139"/>
    </location>
</feature>
<dbReference type="GO" id="GO:0008750">
    <property type="term" value="F:proton-translocating NAD(P)+ transhydrogenase activity"/>
    <property type="evidence" value="ECO:0007669"/>
    <property type="project" value="UniProtKB-EC"/>
</dbReference>
<dbReference type="NCBIfam" id="NF006942">
    <property type="entry name" value="PRK09424.1"/>
    <property type="match status" value="1"/>
</dbReference>
<dbReference type="InterPro" id="IPR008143">
    <property type="entry name" value="Ala_DH/PNT_CS2"/>
</dbReference>
<dbReference type="SUPFAM" id="SSF52283">
    <property type="entry name" value="Formate/glycerate dehydrogenase catalytic domain-like"/>
    <property type="match status" value="1"/>
</dbReference>
<accession>K4KJX8</accession>
<dbReference type="GO" id="GO:0050661">
    <property type="term" value="F:NADP binding"/>
    <property type="evidence" value="ECO:0007669"/>
    <property type="project" value="TreeGrafter"/>
</dbReference>
<name>K4KJX8_SIMAS</name>
<dbReference type="AlphaFoldDB" id="K4KJX8"/>
<comment type="function">
    <text evidence="1">The transhydrogenation between NADH and NADP is coupled to respiration and ATP hydrolysis and functions as a proton pump across the membrane.</text>
</comment>
<dbReference type="OrthoDB" id="9804592at2"/>
<keyword evidence="7" id="KW-0520">NAD</keyword>
<dbReference type="Gene3D" id="3.40.50.720">
    <property type="entry name" value="NAD(P)-binding Rossmann-like Domain"/>
    <property type="match status" value="2"/>
</dbReference>
<evidence type="ECO:0000259" key="13">
    <source>
        <dbReference type="SMART" id="SM01003"/>
    </source>
</evidence>
<dbReference type="HOGENOM" id="CLU_003376_2_1_6"/>
<keyword evidence="6" id="KW-1278">Translocase</keyword>
<keyword evidence="15" id="KW-1185">Reference proteome</keyword>
<evidence type="ECO:0000313" key="15">
    <source>
        <dbReference type="Proteomes" id="UP000000466"/>
    </source>
</evidence>
<evidence type="ECO:0000256" key="3">
    <source>
        <dbReference type="ARBA" id="ARBA00012943"/>
    </source>
</evidence>
<dbReference type="GO" id="GO:0005886">
    <property type="term" value="C:plasma membrane"/>
    <property type="evidence" value="ECO:0007669"/>
    <property type="project" value="TreeGrafter"/>
</dbReference>
<dbReference type="GO" id="GO:0016491">
    <property type="term" value="F:oxidoreductase activity"/>
    <property type="evidence" value="ECO:0007669"/>
    <property type="project" value="InterPro"/>
</dbReference>
<evidence type="ECO:0000256" key="10">
    <source>
        <dbReference type="ARBA" id="ARBA00076996"/>
    </source>
</evidence>
<evidence type="ECO:0000256" key="8">
    <source>
        <dbReference type="ARBA" id="ARBA00048202"/>
    </source>
</evidence>
<dbReference type="EMBL" id="CP003746">
    <property type="protein sequence ID" value="AFU99464.1"/>
    <property type="molecule type" value="Genomic_DNA"/>
</dbReference>
<dbReference type="SMART" id="SM01003">
    <property type="entry name" value="AlaDh_PNT_N"/>
    <property type="match status" value="1"/>
</dbReference>
<gene>
    <name evidence="14" type="ordered locus">M5M_11435</name>
</gene>
<evidence type="ECO:0000256" key="1">
    <source>
        <dbReference type="ARBA" id="ARBA00003943"/>
    </source>
</evidence>
<feature type="domain" description="Alanine dehydrogenase/pyridine nucleotide transhydrogenase NAD(H)-binding" evidence="12">
    <location>
        <begin position="148"/>
        <end position="312"/>
    </location>
</feature>
<dbReference type="SMART" id="SM01002">
    <property type="entry name" value="AlaDh_PNT_C"/>
    <property type="match status" value="1"/>
</dbReference>
<sequence length="385" mass="41305">MLIGIPRELDAGETRVPLLPDGVKKLVAANATVSIESGLGQSLQIPDQVYIDAGATVASDRKTLLGQSDLVLRLRKPDLAEVPQLKKGSIHISFLDPFNEHALVDALAAQGVTAISMEMIPRITRSQKMDALSSQANLAGYAMVLLAAERLDRILPMMMTPAGTITPARVFIIGAGVAGLQAIATAKRLGARVDAFDTRPVVKEQVESLGAKFLEIDLGETGQTAGGYANQLTEEQIQKQREGQMDVMKNADIVITTAQVFGRKAPRIITAEMLSVMKPGSIVVDMAVDSGGNVEGSQPDQEVDLNGVKVIGYRNLPGRVAQNASQMYSNNLINLIFDYWNKETANFDLKPDEEILKGCVITHGGELVNPVIKNARQPVEKSAAA</sequence>
<evidence type="ECO:0000256" key="2">
    <source>
        <dbReference type="ARBA" id="ARBA00005689"/>
    </source>
</evidence>
<comment type="catalytic activity">
    <reaction evidence="8">
        <text>NAD(+) + NADPH + H(+)(in) = NADH + NADP(+) + H(+)(out)</text>
        <dbReference type="Rhea" id="RHEA:47992"/>
        <dbReference type="ChEBI" id="CHEBI:15378"/>
        <dbReference type="ChEBI" id="CHEBI:57540"/>
        <dbReference type="ChEBI" id="CHEBI:57783"/>
        <dbReference type="ChEBI" id="CHEBI:57945"/>
        <dbReference type="ChEBI" id="CHEBI:58349"/>
        <dbReference type="EC" id="7.1.1.1"/>
    </reaction>
</comment>
<dbReference type="Pfam" id="PF01262">
    <property type="entry name" value="AlaDh_PNT_C"/>
    <property type="match status" value="1"/>
</dbReference>
<dbReference type="RefSeq" id="WP_015047628.1">
    <property type="nucleotide sequence ID" value="NC_018868.3"/>
</dbReference>
<comment type="similarity">
    <text evidence="2">Belongs to the AlaDH/PNT family.</text>
</comment>
<dbReference type="PROSITE" id="PS00837">
    <property type="entry name" value="ALADH_PNT_2"/>
    <property type="match status" value="1"/>
</dbReference>
<dbReference type="eggNOG" id="COG3288">
    <property type="taxonomic scope" value="Bacteria"/>
</dbReference>
<dbReference type="PANTHER" id="PTHR10160:SF19">
    <property type="entry name" value="PROTON-TRANSLOCATING NAD(P)(+) TRANSHYDROGENASE"/>
    <property type="match status" value="1"/>
</dbReference>
<dbReference type="Pfam" id="PF05222">
    <property type="entry name" value="AlaDh_PNT_N"/>
    <property type="match status" value="1"/>
</dbReference>
<dbReference type="SUPFAM" id="SSF51735">
    <property type="entry name" value="NAD(P)-binding Rossmann-fold domains"/>
    <property type="match status" value="1"/>
</dbReference>
<evidence type="ECO:0000256" key="9">
    <source>
        <dbReference type="ARBA" id="ARBA00071353"/>
    </source>
</evidence>
<dbReference type="InterPro" id="IPR036291">
    <property type="entry name" value="NAD(P)-bd_dom_sf"/>
</dbReference>
<dbReference type="InterPro" id="IPR007698">
    <property type="entry name" value="AlaDH/PNT_NAD(H)-bd"/>
</dbReference>
<dbReference type="GO" id="GO:0006740">
    <property type="term" value="P:NADPH regeneration"/>
    <property type="evidence" value="ECO:0007669"/>
    <property type="project" value="TreeGrafter"/>
</dbReference>
<evidence type="ECO:0000259" key="12">
    <source>
        <dbReference type="SMART" id="SM01002"/>
    </source>
</evidence>
<evidence type="ECO:0000256" key="4">
    <source>
        <dbReference type="ARBA" id="ARBA00022741"/>
    </source>
</evidence>
<keyword evidence="4" id="KW-0547">Nucleotide-binding</keyword>
<dbReference type="CDD" id="cd05304">
    <property type="entry name" value="Rubrum_tdh"/>
    <property type="match status" value="1"/>
</dbReference>